<dbReference type="InterPro" id="IPR050300">
    <property type="entry name" value="GDXG_lipolytic_enzyme"/>
</dbReference>
<organism evidence="6">
    <name type="scientific">uncultured Phycisphaerae bacterium</name>
    <dbReference type="NCBI Taxonomy" id="904963"/>
    <lineage>
        <taxon>Bacteria</taxon>
        <taxon>Pseudomonadati</taxon>
        <taxon>Planctomycetota</taxon>
        <taxon>Phycisphaerae</taxon>
        <taxon>environmental samples</taxon>
    </lineage>
</organism>
<feature type="chain" id="PRO_5026920836" evidence="4">
    <location>
        <begin position="24"/>
        <end position="378"/>
    </location>
</feature>
<comment type="similarity">
    <text evidence="1">Belongs to the 'GDXG' lipolytic enzyme family.</text>
</comment>
<dbReference type="Pfam" id="PF07859">
    <property type="entry name" value="Abhydrolase_3"/>
    <property type="match status" value="1"/>
</dbReference>
<evidence type="ECO:0000256" key="4">
    <source>
        <dbReference type="SAM" id="SignalP"/>
    </source>
</evidence>
<dbReference type="GO" id="GO:0016787">
    <property type="term" value="F:hydrolase activity"/>
    <property type="evidence" value="ECO:0007669"/>
    <property type="project" value="UniProtKB-KW"/>
</dbReference>
<feature type="domain" description="Alpha/beta hydrolase fold-3" evidence="5">
    <location>
        <begin position="142"/>
        <end position="350"/>
    </location>
</feature>
<dbReference type="PANTHER" id="PTHR48081:SF8">
    <property type="entry name" value="ALPHA_BETA HYDROLASE FOLD-3 DOMAIN-CONTAINING PROTEIN-RELATED"/>
    <property type="match status" value="1"/>
</dbReference>
<dbReference type="SUPFAM" id="SSF53474">
    <property type="entry name" value="alpha/beta-Hydrolases"/>
    <property type="match status" value="1"/>
</dbReference>
<keyword evidence="2" id="KW-0378">Hydrolase</keyword>
<reference evidence="6" key="1">
    <citation type="submission" date="2020-02" db="EMBL/GenBank/DDBJ databases">
        <authorList>
            <person name="Meier V. D."/>
        </authorList>
    </citation>
    <scope>NUCLEOTIDE SEQUENCE</scope>
    <source>
        <strain evidence="6">AVDCRST_MAG64</strain>
    </source>
</reference>
<evidence type="ECO:0000256" key="3">
    <source>
        <dbReference type="SAM" id="MobiDB-lite"/>
    </source>
</evidence>
<accession>A0A6J4N8M4</accession>
<protein>
    <submittedName>
        <fullName evidence="6">Esterase/lipase</fullName>
    </submittedName>
</protein>
<keyword evidence="4" id="KW-0732">Signal</keyword>
<evidence type="ECO:0000313" key="6">
    <source>
        <dbReference type="EMBL" id="CAA9380740.1"/>
    </source>
</evidence>
<sequence length="378" mass="39650">MKLGSTALTMSVCLATLAGGLAAQEAEPAASGRKKPAAQQQQEKSPALTKADPQMQAVMEQLEALGGKPIEKLKPAEARRQPSPADAVTQLIQAKGNVAPDRLPPVGRVEMKQVPGPDGAEPVPVRVYTPKGDAPRGGFPVIVYYHGGGWVIASIDTYDGSCRALTDLTGAVVVSVDYRQAPEHKFPAAHEDSYAALQHVMANAADFGGDPARVAVVGESAGGNLATAVCMMAQERGGKVPVHQGLVYPIADYAFDTPSYKENANAKPLNAAMMRWFFEHYLNSPEDGEQVIVSPLRAGGDVLAALPPATIITAEIDPLRSEGVAYAQKLKAAGVDVAAQDYKGVTHEFFGMGLIVDKAKAANAFLAGRLKAAFNAGK</sequence>
<dbReference type="InterPro" id="IPR019826">
    <property type="entry name" value="Carboxylesterase_B_AS"/>
</dbReference>
<dbReference type="PROSITE" id="PS00122">
    <property type="entry name" value="CARBOXYLESTERASE_B_1"/>
    <property type="match status" value="1"/>
</dbReference>
<dbReference type="PANTHER" id="PTHR48081">
    <property type="entry name" value="AB HYDROLASE SUPERFAMILY PROTEIN C4A8.06C"/>
    <property type="match status" value="1"/>
</dbReference>
<evidence type="ECO:0000259" key="5">
    <source>
        <dbReference type="Pfam" id="PF07859"/>
    </source>
</evidence>
<evidence type="ECO:0000256" key="1">
    <source>
        <dbReference type="ARBA" id="ARBA00010515"/>
    </source>
</evidence>
<dbReference type="EMBL" id="CADCUQ010000161">
    <property type="protein sequence ID" value="CAA9380740.1"/>
    <property type="molecule type" value="Genomic_DNA"/>
</dbReference>
<feature type="signal peptide" evidence="4">
    <location>
        <begin position="1"/>
        <end position="23"/>
    </location>
</feature>
<dbReference type="Gene3D" id="3.40.50.1820">
    <property type="entry name" value="alpha/beta hydrolase"/>
    <property type="match status" value="1"/>
</dbReference>
<feature type="region of interest" description="Disordered" evidence="3">
    <location>
        <begin position="26"/>
        <end position="53"/>
    </location>
</feature>
<dbReference type="InterPro" id="IPR029058">
    <property type="entry name" value="AB_hydrolase_fold"/>
</dbReference>
<dbReference type="AlphaFoldDB" id="A0A6J4N8M4"/>
<proteinExistence type="inferred from homology"/>
<evidence type="ECO:0000256" key="2">
    <source>
        <dbReference type="ARBA" id="ARBA00022801"/>
    </source>
</evidence>
<gene>
    <name evidence="6" type="ORF">AVDCRST_MAG64-630</name>
</gene>
<dbReference type="FunFam" id="3.40.50.1820:FF:000089">
    <property type="entry name" value="Alpha/beta hydrolase"/>
    <property type="match status" value="1"/>
</dbReference>
<name>A0A6J4N8M4_9BACT</name>
<dbReference type="InterPro" id="IPR013094">
    <property type="entry name" value="AB_hydrolase_3"/>
</dbReference>